<evidence type="ECO:0000313" key="2">
    <source>
        <dbReference type="Proteomes" id="UP000054805"/>
    </source>
</evidence>
<reference evidence="1 2" key="1">
    <citation type="submission" date="2015-01" db="EMBL/GenBank/DDBJ databases">
        <title>Evolution of Trichinella species and genotypes.</title>
        <authorList>
            <person name="Korhonen P.K."/>
            <person name="Edoardo P."/>
            <person name="Giuseppe L.R."/>
            <person name="Gasser R.B."/>
        </authorList>
    </citation>
    <scope>NUCLEOTIDE SEQUENCE [LARGE SCALE GENOMIC DNA]</scope>
    <source>
        <strain evidence="1">ISS588</strain>
    </source>
</reference>
<gene>
    <name evidence="1" type="primary">Pol</name>
    <name evidence="1" type="ORF">T4B_6191</name>
</gene>
<proteinExistence type="predicted"/>
<keyword evidence="2" id="KW-1185">Reference proteome</keyword>
<protein>
    <submittedName>
        <fullName evidence="1">Retrovirus-related Pol polyprotein LINE-1</fullName>
    </submittedName>
</protein>
<dbReference type="EMBL" id="JYDS01005152">
    <property type="protein sequence ID" value="KRY94607.1"/>
    <property type="molecule type" value="Genomic_DNA"/>
</dbReference>
<dbReference type="AlphaFoldDB" id="A0A0V1G8M9"/>
<organism evidence="1 2">
    <name type="scientific">Trichinella pseudospiralis</name>
    <name type="common">Parasitic roundworm</name>
    <dbReference type="NCBI Taxonomy" id="6337"/>
    <lineage>
        <taxon>Eukaryota</taxon>
        <taxon>Metazoa</taxon>
        <taxon>Ecdysozoa</taxon>
        <taxon>Nematoda</taxon>
        <taxon>Enoplea</taxon>
        <taxon>Dorylaimia</taxon>
        <taxon>Trichinellida</taxon>
        <taxon>Trichinellidae</taxon>
        <taxon>Trichinella</taxon>
    </lineage>
</organism>
<sequence length="34" mass="4178">MEYYSAIKNNGFMKFLDKWMYLEDIILMDINPET</sequence>
<evidence type="ECO:0000313" key="1">
    <source>
        <dbReference type="EMBL" id="KRY94607.1"/>
    </source>
</evidence>
<comment type="caution">
    <text evidence="1">The sequence shown here is derived from an EMBL/GenBank/DDBJ whole genome shotgun (WGS) entry which is preliminary data.</text>
</comment>
<accession>A0A0V1G8M9</accession>
<name>A0A0V1G8M9_TRIPS</name>
<dbReference type="Proteomes" id="UP000054805">
    <property type="component" value="Unassembled WGS sequence"/>
</dbReference>